<keyword evidence="2" id="KW-1185">Reference proteome</keyword>
<dbReference type="WBParaSite" id="Csp11.Scaffold629.g8663.t1">
    <property type="protein sequence ID" value="Csp11.Scaffold629.g8663.t1"/>
    <property type="gene ID" value="Csp11.Scaffold629.g8663"/>
</dbReference>
<evidence type="ECO:0000313" key="3">
    <source>
        <dbReference type="WBParaSite" id="Csp11.Scaffold629.g8663.t1"/>
    </source>
</evidence>
<proteinExistence type="predicted"/>
<dbReference type="AlphaFoldDB" id="A0A1I7UF15"/>
<evidence type="ECO:0000256" key="1">
    <source>
        <dbReference type="SAM" id="MobiDB-lite"/>
    </source>
</evidence>
<evidence type="ECO:0000313" key="2">
    <source>
        <dbReference type="Proteomes" id="UP000095282"/>
    </source>
</evidence>
<name>A0A1I7UF15_9PELO</name>
<feature type="compositionally biased region" description="Basic and acidic residues" evidence="1">
    <location>
        <begin position="65"/>
        <end position="84"/>
    </location>
</feature>
<feature type="compositionally biased region" description="Basic and acidic residues" evidence="1">
    <location>
        <begin position="1"/>
        <end position="14"/>
    </location>
</feature>
<feature type="compositionally biased region" description="Basic and acidic residues" evidence="1">
    <location>
        <begin position="103"/>
        <end position="117"/>
    </location>
</feature>
<sequence length="143" mass="15850">MEARRSSPAEEILKLLDAPEETEAIRRHSNPRAKRGPGASRRSNDKRSKPMTKKSKGPNPCESASTKERENRRSSSKNGHRDETVSASKKKITLKAHTPNAGKSDKQHCDEQKDQTSRSRKRSAISSSPGKPVKRAATNGEKH</sequence>
<dbReference type="Proteomes" id="UP000095282">
    <property type="component" value="Unplaced"/>
</dbReference>
<feature type="region of interest" description="Disordered" evidence="1">
    <location>
        <begin position="1"/>
        <end position="143"/>
    </location>
</feature>
<protein>
    <submittedName>
        <fullName evidence="3">Smg4_UPF3 domain-containing protein</fullName>
    </submittedName>
</protein>
<reference evidence="3" key="1">
    <citation type="submission" date="2016-11" db="UniProtKB">
        <authorList>
            <consortium name="WormBaseParasite"/>
        </authorList>
    </citation>
    <scope>IDENTIFICATION</scope>
</reference>
<accession>A0A1I7UF15</accession>
<organism evidence="2 3">
    <name type="scientific">Caenorhabditis tropicalis</name>
    <dbReference type="NCBI Taxonomy" id="1561998"/>
    <lineage>
        <taxon>Eukaryota</taxon>
        <taxon>Metazoa</taxon>
        <taxon>Ecdysozoa</taxon>
        <taxon>Nematoda</taxon>
        <taxon>Chromadorea</taxon>
        <taxon>Rhabditida</taxon>
        <taxon>Rhabditina</taxon>
        <taxon>Rhabditomorpha</taxon>
        <taxon>Rhabditoidea</taxon>
        <taxon>Rhabditidae</taxon>
        <taxon>Peloderinae</taxon>
        <taxon>Caenorhabditis</taxon>
    </lineage>
</organism>